<keyword evidence="1" id="KW-1133">Transmembrane helix</keyword>
<dbReference type="AlphaFoldDB" id="A0A0G0QU10"/>
<comment type="caution">
    <text evidence="2">The sequence shown here is derived from an EMBL/GenBank/DDBJ whole genome shotgun (WGS) entry which is preliminary data.</text>
</comment>
<feature type="transmembrane region" description="Helical" evidence="1">
    <location>
        <begin position="115"/>
        <end position="134"/>
    </location>
</feature>
<keyword evidence="1" id="KW-0812">Transmembrane</keyword>
<keyword evidence="1" id="KW-0472">Membrane</keyword>
<protein>
    <submittedName>
        <fullName evidence="2">Uncharacterized protein</fullName>
    </submittedName>
</protein>
<organism evidence="2 3">
    <name type="scientific">Candidatus Yanofskybacteria bacterium GW2011_GWE2_40_11</name>
    <dbReference type="NCBI Taxonomy" id="1619033"/>
    <lineage>
        <taxon>Bacteria</taxon>
        <taxon>Candidatus Yanofskyibacteriota</taxon>
    </lineage>
</organism>
<proteinExistence type="predicted"/>
<feature type="transmembrane region" description="Helical" evidence="1">
    <location>
        <begin position="12"/>
        <end position="40"/>
    </location>
</feature>
<gene>
    <name evidence="2" type="ORF">UT75_C0004G0037</name>
</gene>
<evidence type="ECO:0000313" key="2">
    <source>
        <dbReference type="EMBL" id="KKR40826.1"/>
    </source>
</evidence>
<feature type="transmembrane region" description="Helical" evidence="1">
    <location>
        <begin position="61"/>
        <end position="88"/>
    </location>
</feature>
<name>A0A0G0QU10_9BACT</name>
<reference evidence="2 3" key="1">
    <citation type="journal article" date="2015" name="Nature">
        <title>rRNA introns, odd ribosomes, and small enigmatic genomes across a large radiation of phyla.</title>
        <authorList>
            <person name="Brown C.T."/>
            <person name="Hug L.A."/>
            <person name="Thomas B.C."/>
            <person name="Sharon I."/>
            <person name="Castelle C.J."/>
            <person name="Singh A."/>
            <person name="Wilkins M.J."/>
            <person name="Williams K.H."/>
            <person name="Banfield J.F."/>
        </authorList>
    </citation>
    <scope>NUCLEOTIDE SEQUENCE [LARGE SCALE GENOMIC DNA]</scope>
</reference>
<evidence type="ECO:0000313" key="3">
    <source>
        <dbReference type="Proteomes" id="UP000034072"/>
    </source>
</evidence>
<evidence type="ECO:0000256" key="1">
    <source>
        <dbReference type="SAM" id="Phobius"/>
    </source>
</evidence>
<dbReference type="Proteomes" id="UP000034072">
    <property type="component" value="Unassembled WGS sequence"/>
</dbReference>
<dbReference type="EMBL" id="LBXZ01000004">
    <property type="protein sequence ID" value="KKR40826.1"/>
    <property type="molecule type" value="Genomic_DNA"/>
</dbReference>
<sequence>MRQVLVDNCGWFSLLAFFVMGWAYYMTATILMRGSLFIGLRGRIDQIAESGSWLCTKIREMLGCLMCTATEAAIWTLGIATLGLGLWYNVPDAIIGAALEKIGAIGSDKMIALPWYASVAIMAGVSFALSLAVAGQAWGIKCIVEHQEVKFLELRKGSRAREIELLERISELERTPGKSCEKYEYDLS</sequence>
<accession>A0A0G0QU10</accession>